<dbReference type="PANTHER" id="PTHR34990">
    <property type="entry name" value="UDP-2,3-DIACYLGLUCOSAMINE HYDROLASE-RELATED"/>
    <property type="match status" value="1"/>
</dbReference>
<dbReference type="InterPro" id="IPR043461">
    <property type="entry name" value="LpxH-like"/>
</dbReference>
<dbReference type="InterPro" id="IPR010138">
    <property type="entry name" value="UDP-diacylglucosamine_Hdrlase"/>
</dbReference>
<keyword evidence="2 10" id="KW-0444">Lipid biosynthesis</keyword>
<dbReference type="UniPathway" id="UPA00359">
    <property type="reaction ID" value="UER00480"/>
</dbReference>
<feature type="binding site" evidence="10">
    <location>
        <position position="83"/>
    </location>
    <ligand>
        <name>Mn(2+)</name>
        <dbReference type="ChEBI" id="CHEBI:29035"/>
        <label>2</label>
    </ligand>
</feature>
<evidence type="ECO:0000256" key="4">
    <source>
        <dbReference type="ARBA" id="ARBA00022556"/>
    </source>
</evidence>
<feature type="binding site" evidence="10">
    <location>
        <position position="13"/>
    </location>
    <ligand>
        <name>Mn(2+)</name>
        <dbReference type="ChEBI" id="CHEBI:29035"/>
        <label>1</label>
    </ligand>
</feature>
<comment type="cofactor">
    <cofactor evidence="10">
        <name>Mn(2+)</name>
        <dbReference type="ChEBI" id="CHEBI:29035"/>
    </cofactor>
    <text evidence="10">Binds 2 Mn(2+) ions per subunit in a binuclear metal center.</text>
</comment>
<gene>
    <name evidence="10" type="primary">lpxH</name>
    <name evidence="12" type="ORF">HNQ50_001944</name>
</gene>
<feature type="binding site" evidence="10">
    <location>
        <begin position="83"/>
        <end position="84"/>
    </location>
    <ligand>
        <name>substrate</name>
    </ligand>
</feature>
<dbReference type="CDD" id="cd07398">
    <property type="entry name" value="MPP_YbbF-LpxH"/>
    <property type="match status" value="1"/>
</dbReference>
<reference evidence="12 13" key="1">
    <citation type="submission" date="2020-08" db="EMBL/GenBank/DDBJ databases">
        <title>Genomic Encyclopedia of Type Strains, Phase IV (KMG-IV): sequencing the most valuable type-strain genomes for metagenomic binning, comparative biology and taxonomic classification.</title>
        <authorList>
            <person name="Goeker M."/>
        </authorList>
    </citation>
    <scope>NUCLEOTIDE SEQUENCE [LARGE SCALE GENOMIC DNA]</scope>
    <source>
        <strain evidence="12 13">DSM 18233</strain>
    </source>
</reference>
<dbReference type="Pfam" id="PF00149">
    <property type="entry name" value="Metallophos"/>
    <property type="match status" value="1"/>
</dbReference>
<evidence type="ECO:0000256" key="2">
    <source>
        <dbReference type="ARBA" id="ARBA00022516"/>
    </source>
</evidence>
<feature type="binding site" evidence="10">
    <location>
        <position position="165"/>
    </location>
    <ligand>
        <name>substrate</name>
    </ligand>
</feature>
<dbReference type="EMBL" id="JACHHN010000003">
    <property type="protein sequence ID" value="MBB5191221.1"/>
    <property type="molecule type" value="Genomic_DNA"/>
</dbReference>
<evidence type="ECO:0000256" key="1">
    <source>
        <dbReference type="ARBA" id="ARBA00022475"/>
    </source>
</evidence>
<keyword evidence="6 10" id="KW-0378">Hydrolase</keyword>
<dbReference type="PANTHER" id="PTHR34990:SF1">
    <property type="entry name" value="UDP-2,3-DIACYLGLUCOSAMINE HYDROLASE"/>
    <property type="match status" value="1"/>
</dbReference>
<feature type="binding site" evidence="10">
    <location>
        <position position="169"/>
    </location>
    <ligand>
        <name>substrate</name>
    </ligand>
</feature>
<keyword evidence="5 10" id="KW-0479">Metal-binding</keyword>
<dbReference type="InterPro" id="IPR004843">
    <property type="entry name" value="Calcineurin-like_PHP"/>
</dbReference>
<dbReference type="GO" id="GO:0008758">
    <property type="term" value="F:UDP-2,3-diacylglucosamine hydrolase activity"/>
    <property type="evidence" value="ECO:0007669"/>
    <property type="project" value="UniProtKB-UniRule"/>
</dbReference>
<keyword evidence="1 10" id="KW-1003">Cell membrane</keyword>
<feature type="binding site" evidence="10">
    <location>
        <position position="200"/>
    </location>
    <ligand>
        <name>substrate</name>
    </ligand>
</feature>
<dbReference type="HAMAP" id="MF_00575">
    <property type="entry name" value="LpxH"/>
    <property type="match status" value="1"/>
</dbReference>
<dbReference type="GO" id="GO:0005737">
    <property type="term" value="C:cytoplasm"/>
    <property type="evidence" value="ECO:0007669"/>
    <property type="project" value="InterPro"/>
</dbReference>
<feature type="binding site" evidence="10">
    <location>
        <position position="44"/>
    </location>
    <ligand>
        <name>Mn(2+)</name>
        <dbReference type="ChEBI" id="CHEBI:29035"/>
        <label>1</label>
    </ligand>
</feature>
<accession>A0A840RG69</accession>
<dbReference type="Proteomes" id="UP000543030">
    <property type="component" value="Unassembled WGS sequence"/>
</dbReference>
<dbReference type="EC" id="3.6.1.54" evidence="10"/>
<sequence>MMTRPILFISDLHLSEADPATTAAFCRFLAGHARTASRLYILGDLFNAWIGDDQLSEPYYAGMAEAIKALATSGVAIYFMPGNRDFLCGKRLAREAGLRILPDPSVITLDDGKPVLLAHGDAYCTDDVSYMKFRRIVRSRWAQAIWSALPYRWRNRKAGQLRAQSSAANQTKMHAIMDVNAAAIEGALRQAGTDVLVHGHTHRPARHKASFGTRWVLPDWYAGAGGYLQWQDGEWAMRTLEDAALLDETGQPQAGLRGPAHVH</sequence>
<keyword evidence="4 10" id="KW-0441">Lipid A biosynthesis</keyword>
<dbReference type="NCBIfam" id="NF003743">
    <property type="entry name" value="PRK05340.1"/>
    <property type="match status" value="1"/>
</dbReference>
<feature type="binding site" evidence="10">
    <location>
        <position position="172"/>
    </location>
    <ligand>
        <name>substrate</name>
    </ligand>
</feature>
<keyword evidence="13" id="KW-1185">Reference proteome</keyword>
<dbReference type="RefSeq" id="WP_246428644.1">
    <property type="nucleotide sequence ID" value="NZ_JACHHN010000003.1"/>
</dbReference>
<evidence type="ECO:0000256" key="9">
    <source>
        <dbReference type="ARBA" id="ARBA00023211"/>
    </source>
</evidence>
<evidence type="ECO:0000313" key="13">
    <source>
        <dbReference type="Proteomes" id="UP000543030"/>
    </source>
</evidence>
<comment type="function">
    <text evidence="10">Hydrolyzes the pyrophosphate bond of UDP-2,3-diacylglucosamine to yield 2,3-diacylglucosamine 1-phosphate (lipid X) and UMP by catalyzing the attack of water at the alpha-P atom. Involved in the biosynthesis of lipid A, a phosphorylated glycolipid that anchors the lipopolysaccharide to the outer membrane of the cell.</text>
</comment>
<evidence type="ECO:0000256" key="8">
    <source>
        <dbReference type="ARBA" id="ARBA00023136"/>
    </source>
</evidence>
<keyword evidence="9 10" id="KW-0464">Manganese</keyword>
<dbReference type="GO" id="GO:0009245">
    <property type="term" value="P:lipid A biosynthetic process"/>
    <property type="evidence" value="ECO:0007669"/>
    <property type="project" value="UniProtKB-UniRule"/>
</dbReference>
<dbReference type="NCBIfam" id="TIGR01854">
    <property type="entry name" value="lipid_A_lpxH"/>
    <property type="match status" value="1"/>
</dbReference>
<dbReference type="Gene3D" id="3.60.21.10">
    <property type="match status" value="1"/>
</dbReference>
<feature type="binding site" evidence="10">
    <location>
        <position position="11"/>
    </location>
    <ligand>
        <name>Mn(2+)</name>
        <dbReference type="ChEBI" id="CHEBI:29035"/>
        <label>1</label>
    </ligand>
</feature>
<comment type="pathway">
    <text evidence="10">Glycolipid biosynthesis; lipid IV(A) biosynthesis; lipid IV(A) from (3R)-3-hydroxytetradecanoyl-[acyl-carrier-protein] and UDP-N-acetyl-alpha-D-glucosamine: step 4/6.</text>
</comment>
<dbReference type="InterPro" id="IPR029052">
    <property type="entry name" value="Metallo-depent_PP-like"/>
</dbReference>
<keyword evidence="8 10" id="KW-0472">Membrane</keyword>
<evidence type="ECO:0000256" key="10">
    <source>
        <dbReference type="HAMAP-Rule" id="MF_00575"/>
    </source>
</evidence>
<feature type="binding site" evidence="10">
    <location>
        <position position="44"/>
    </location>
    <ligand>
        <name>Mn(2+)</name>
        <dbReference type="ChEBI" id="CHEBI:29035"/>
        <label>2</label>
    </ligand>
</feature>
<evidence type="ECO:0000256" key="7">
    <source>
        <dbReference type="ARBA" id="ARBA00023098"/>
    </source>
</evidence>
<organism evidence="12 13">
    <name type="scientific">Silvimonas terrae</name>
    <dbReference type="NCBI Taxonomy" id="300266"/>
    <lineage>
        <taxon>Bacteria</taxon>
        <taxon>Pseudomonadati</taxon>
        <taxon>Pseudomonadota</taxon>
        <taxon>Betaproteobacteria</taxon>
        <taxon>Neisseriales</taxon>
        <taxon>Chitinibacteraceae</taxon>
        <taxon>Silvimonas</taxon>
    </lineage>
</organism>
<feature type="binding site" evidence="10">
    <location>
        <position position="127"/>
    </location>
    <ligand>
        <name>substrate</name>
    </ligand>
</feature>
<keyword evidence="7 10" id="KW-0443">Lipid metabolism</keyword>
<dbReference type="SUPFAM" id="SSF56300">
    <property type="entry name" value="Metallo-dependent phosphatases"/>
    <property type="match status" value="1"/>
</dbReference>
<feature type="domain" description="Calcineurin-like phosphoesterase" evidence="11">
    <location>
        <begin position="5"/>
        <end position="204"/>
    </location>
</feature>
<feature type="binding site" evidence="10">
    <location>
        <position position="200"/>
    </location>
    <ligand>
        <name>Mn(2+)</name>
        <dbReference type="ChEBI" id="CHEBI:29035"/>
        <label>2</label>
    </ligand>
</feature>
<comment type="catalytic activity">
    <reaction evidence="10">
        <text>UDP-2-N,3-O-bis[(3R)-3-hydroxytetradecanoyl]-alpha-D-glucosamine + H2O = 2-N,3-O-bis[(3R)-3-hydroxytetradecanoyl]-alpha-D-glucosaminyl 1-phosphate + UMP + 2 H(+)</text>
        <dbReference type="Rhea" id="RHEA:25213"/>
        <dbReference type="ChEBI" id="CHEBI:15377"/>
        <dbReference type="ChEBI" id="CHEBI:15378"/>
        <dbReference type="ChEBI" id="CHEBI:57865"/>
        <dbReference type="ChEBI" id="CHEBI:57957"/>
        <dbReference type="ChEBI" id="CHEBI:78847"/>
        <dbReference type="EC" id="3.6.1.54"/>
    </reaction>
</comment>
<name>A0A840RG69_9NEIS</name>
<comment type="similarity">
    <text evidence="10">Belongs to the LpxH family.</text>
</comment>
<evidence type="ECO:0000313" key="12">
    <source>
        <dbReference type="EMBL" id="MBB5191221.1"/>
    </source>
</evidence>
<protein>
    <recommendedName>
        <fullName evidence="10">UDP-2,3-diacylglucosamine hydrolase</fullName>
        <ecNumber evidence="10">3.6.1.54</ecNumber>
    </recommendedName>
    <alternativeName>
        <fullName evidence="10">UDP-2,3-diacylglucosamine diphosphatase</fullName>
    </alternativeName>
</protein>
<feature type="binding site" evidence="10">
    <location>
        <position position="202"/>
    </location>
    <ligand>
        <name>Mn(2+)</name>
        <dbReference type="ChEBI" id="CHEBI:29035"/>
        <label>1</label>
    </ligand>
</feature>
<evidence type="ECO:0000256" key="5">
    <source>
        <dbReference type="ARBA" id="ARBA00022723"/>
    </source>
</evidence>
<comment type="caution">
    <text evidence="12">The sequence shown here is derived from an EMBL/GenBank/DDBJ whole genome shotgun (WGS) entry which is preliminary data.</text>
</comment>
<feature type="binding site" evidence="10">
    <location>
        <position position="119"/>
    </location>
    <ligand>
        <name>Mn(2+)</name>
        <dbReference type="ChEBI" id="CHEBI:29035"/>
        <label>2</label>
    </ligand>
</feature>
<proteinExistence type="inferred from homology"/>
<keyword evidence="3 10" id="KW-0997">Cell inner membrane</keyword>
<evidence type="ECO:0000256" key="6">
    <source>
        <dbReference type="ARBA" id="ARBA00022801"/>
    </source>
</evidence>
<evidence type="ECO:0000259" key="11">
    <source>
        <dbReference type="Pfam" id="PF00149"/>
    </source>
</evidence>
<dbReference type="GO" id="GO:0019897">
    <property type="term" value="C:extrinsic component of plasma membrane"/>
    <property type="evidence" value="ECO:0007669"/>
    <property type="project" value="UniProtKB-UniRule"/>
</dbReference>
<dbReference type="AlphaFoldDB" id="A0A840RG69"/>
<comment type="subcellular location">
    <subcellularLocation>
        <location evidence="10">Cell inner membrane</location>
        <topology evidence="10">Peripheral membrane protein</topology>
        <orientation evidence="10">Cytoplasmic side</orientation>
    </subcellularLocation>
</comment>
<dbReference type="GO" id="GO:0030145">
    <property type="term" value="F:manganese ion binding"/>
    <property type="evidence" value="ECO:0007669"/>
    <property type="project" value="UniProtKB-UniRule"/>
</dbReference>
<evidence type="ECO:0000256" key="3">
    <source>
        <dbReference type="ARBA" id="ARBA00022519"/>
    </source>
</evidence>